<feature type="binding site" evidence="15">
    <location>
        <position position="136"/>
    </location>
    <ligand>
        <name>Mg(2+)</name>
        <dbReference type="ChEBI" id="CHEBI:18420"/>
    </ligand>
</feature>
<dbReference type="InterPro" id="IPR036389">
    <property type="entry name" value="RNase_III_sf"/>
</dbReference>
<dbReference type="GO" id="GO:0006364">
    <property type="term" value="P:rRNA processing"/>
    <property type="evidence" value="ECO:0007669"/>
    <property type="project" value="UniProtKB-UniRule"/>
</dbReference>
<evidence type="ECO:0000256" key="11">
    <source>
        <dbReference type="ARBA" id="ARBA00022759"/>
    </source>
</evidence>
<dbReference type="GO" id="GO:0046872">
    <property type="term" value="F:metal ion binding"/>
    <property type="evidence" value="ECO:0007669"/>
    <property type="project" value="UniProtKB-KW"/>
</dbReference>
<dbReference type="Pfam" id="PF14622">
    <property type="entry name" value="Ribonucleas_3_3"/>
    <property type="match status" value="1"/>
</dbReference>
<comment type="similarity">
    <text evidence="3">Belongs to the ribonuclease III family.</text>
</comment>
<dbReference type="GO" id="GO:0008033">
    <property type="term" value="P:tRNA processing"/>
    <property type="evidence" value="ECO:0007669"/>
    <property type="project" value="UniProtKB-KW"/>
</dbReference>
<dbReference type="AlphaFoldDB" id="A0A3D9UMD5"/>
<evidence type="ECO:0000256" key="15">
    <source>
        <dbReference type="HAMAP-Rule" id="MF_00104"/>
    </source>
</evidence>
<feature type="binding site" evidence="15">
    <location>
        <position position="133"/>
    </location>
    <ligand>
        <name>Mg(2+)</name>
        <dbReference type="ChEBI" id="CHEBI:18420"/>
    </ligand>
</feature>
<evidence type="ECO:0000256" key="1">
    <source>
        <dbReference type="ARBA" id="ARBA00000109"/>
    </source>
</evidence>
<dbReference type="FunFam" id="1.10.1520.10:FF:000001">
    <property type="entry name" value="Ribonuclease 3"/>
    <property type="match status" value="1"/>
</dbReference>
<dbReference type="PANTHER" id="PTHR11207:SF0">
    <property type="entry name" value="RIBONUCLEASE 3"/>
    <property type="match status" value="1"/>
</dbReference>
<evidence type="ECO:0000256" key="3">
    <source>
        <dbReference type="ARBA" id="ARBA00010183"/>
    </source>
</evidence>
<dbReference type="SUPFAM" id="SSF54768">
    <property type="entry name" value="dsRNA-binding domain-like"/>
    <property type="match status" value="1"/>
</dbReference>
<evidence type="ECO:0000313" key="18">
    <source>
        <dbReference type="EMBL" id="REF30612.1"/>
    </source>
</evidence>
<keyword evidence="19" id="KW-1185">Reference proteome</keyword>
<dbReference type="InterPro" id="IPR000999">
    <property type="entry name" value="RNase_III_dom"/>
</dbReference>
<dbReference type="InterPro" id="IPR011907">
    <property type="entry name" value="RNase_III"/>
</dbReference>
<dbReference type="SUPFAM" id="SSF69065">
    <property type="entry name" value="RNase III domain-like"/>
    <property type="match status" value="1"/>
</dbReference>
<dbReference type="GO" id="GO:0006397">
    <property type="term" value="P:mRNA processing"/>
    <property type="evidence" value="ECO:0007669"/>
    <property type="project" value="UniProtKB-UniRule"/>
</dbReference>
<dbReference type="EMBL" id="QTUA01000001">
    <property type="protein sequence ID" value="REF30612.1"/>
    <property type="molecule type" value="Genomic_DNA"/>
</dbReference>
<dbReference type="GO" id="GO:0004525">
    <property type="term" value="F:ribonuclease III activity"/>
    <property type="evidence" value="ECO:0007669"/>
    <property type="project" value="UniProtKB-UniRule"/>
</dbReference>
<evidence type="ECO:0000259" key="16">
    <source>
        <dbReference type="PROSITE" id="PS50137"/>
    </source>
</evidence>
<evidence type="ECO:0000256" key="5">
    <source>
        <dbReference type="ARBA" id="ARBA00022490"/>
    </source>
</evidence>
<dbReference type="PROSITE" id="PS50142">
    <property type="entry name" value="RNASE_3_2"/>
    <property type="match status" value="1"/>
</dbReference>
<feature type="domain" description="RNase III" evidence="17">
    <location>
        <begin position="20"/>
        <end position="147"/>
    </location>
</feature>
<dbReference type="OrthoDB" id="9805026at2"/>
<dbReference type="PROSITE" id="PS50137">
    <property type="entry name" value="DS_RBD"/>
    <property type="match status" value="1"/>
</dbReference>
<comment type="catalytic activity">
    <reaction evidence="1 15">
        <text>Endonucleolytic cleavage to 5'-phosphomonoester.</text>
        <dbReference type="EC" id="3.1.26.3"/>
    </reaction>
</comment>
<keyword evidence="8 15" id="KW-0819">tRNA processing</keyword>
<evidence type="ECO:0000256" key="14">
    <source>
        <dbReference type="ARBA" id="ARBA00022884"/>
    </source>
</evidence>
<keyword evidence="10 15" id="KW-0479">Metal-binding</keyword>
<keyword evidence="7 15" id="KW-0507">mRNA processing</keyword>
<keyword evidence="6 15" id="KW-0698">rRNA processing</keyword>
<keyword evidence="15" id="KW-0699">rRNA-binding</keyword>
<dbReference type="GO" id="GO:0042802">
    <property type="term" value="F:identical protein binding"/>
    <property type="evidence" value="ECO:0007669"/>
    <property type="project" value="UniProtKB-ARBA"/>
</dbReference>
<evidence type="ECO:0000256" key="7">
    <source>
        <dbReference type="ARBA" id="ARBA00022664"/>
    </source>
</evidence>
<comment type="cofactor">
    <cofactor evidence="15">
        <name>Mg(2+)</name>
        <dbReference type="ChEBI" id="CHEBI:18420"/>
    </cofactor>
</comment>
<evidence type="ECO:0000313" key="19">
    <source>
        <dbReference type="Proteomes" id="UP000256253"/>
    </source>
</evidence>
<dbReference type="GO" id="GO:0005737">
    <property type="term" value="C:cytoplasm"/>
    <property type="evidence" value="ECO:0007669"/>
    <property type="project" value="UniProtKB-SubCell"/>
</dbReference>
<reference evidence="18 19" key="1">
    <citation type="submission" date="2018-08" db="EMBL/GenBank/DDBJ databases">
        <title>Sequencing the genomes of 1000 actinobacteria strains.</title>
        <authorList>
            <person name="Klenk H.-P."/>
        </authorList>
    </citation>
    <scope>NUCLEOTIDE SEQUENCE [LARGE SCALE GENOMIC DNA]</scope>
    <source>
        <strain evidence="18 19">DSM 22967</strain>
    </source>
</reference>
<protein>
    <recommendedName>
        <fullName evidence="15">Ribonuclease 3</fullName>
        <ecNumber evidence="15">3.1.26.3</ecNumber>
    </recommendedName>
    <alternativeName>
        <fullName evidence="15">Ribonuclease III</fullName>
        <shortName evidence="15">RNase III</shortName>
    </alternativeName>
</protein>
<keyword evidence="11 15" id="KW-0255">Endonuclease</keyword>
<evidence type="ECO:0000256" key="12">
    <source>
        <dbReference type="ARBA" id="ARBA00022801"/>
    </source>
</evidence>
<feature type="active site" evidence="15">
    <location>
        <position position="136"/>
    </location>
</feature>
<gene>
    <name evidence="15" type="primary">rnc</name>
    <name evidence="18" type="ORF">DFJ65_1627</name>
</gene>
<keyword evidence="9 15" id="KW-0540">Nuclease</keyword>
<dbReference type="Pfam" id="PF00035">
    <property type="entry name" value="dsrm"/>
    <property type="match status" value="1"/>
</dbReference>
<dbReference type="RefSeq" id="WP_115922577.1">
    <property type="nucleotide sequence ID" value="NZ_QTUA01000001.1"/>
</dbReference>
<evidence type="ECO:0000256" key="4">
    <source>
        <dbReference type="ARBA" id="ARBA00011738"/>
    </source>
</evidence>
<evidence type="ECO:0000256" key="13">
    <source>
        <dbReference type="ARBA" id="ARBA00022842"/>
    </source>
</evidence>
<feature type="active site" evidence="15">
    <location>
        <position position="64"/>
    </location>
</feature>
<keyword evidence="14 15" id="KW-0694">RNA-binding</keyword>
<dbReference type="SMART" id="SM00358">
    <property type="entry name" value="DSRM"/>
    <property type="match status" value="1"/>
</dbReference>
<dbReference type="GO" id="GO:0003725">
    <property type="term" value="F:double-stranded RNA binding"/>
    <property type="evidence" value="ECO:0007669"/>
    <property type="project" value="TreeGrafter"/>
</dbReference>
<comment type="subunit">
    <text evidence="4 15">Homodimer.</text>
</comment>
<dbReference type="NCBIfam" id="TIGR02191">
    <property type="entry name" value="RNaseIII"/>
    <property type="match status" value="1"/>
</dbReference>
<keyword evidence="13 15" id="KW-0460">Magnesium</keyword>
<sequence length="255" mass="26855">MSSSKRAASAKASQRPVGDLAALLTQISGADIDEPLLLRALTHRSYAYENGNLPHNERQEFLGDAVLGVVVTETLYLAHPDLPEGRLAKFRASVVNARALAGVGRALELGEYILLGRGEASTGGRDKDSILADTVEAVIGTVYLCGGIEAADKLVHHMVDGLIEQAADLGAGLDWKTSLQELAAGTDLGAPHYRVTDEGPDHDKVFTASVLLGDEVLGTGVGRNKKAAEQVAAEAAWKTLKARTSDHAGEEIELA</sequence>
<evidence type="ECO:0000256" key="10">
    <source>
        <dbReference type="ARBA" id="ARBA00022723"/>
    </source>
</evidence>
<dbReference type="CDD" id="cd00593">
    <property type="entry name" value="RIBOc"/>
    <property type="match status" value="1"/>
</dbReference>
<comment type="subcellular location">
    <subcellularLocation>
        <location evidence="2 15">Cytoplasm</location>
    </subcellularLocation>
</comment>
<comment type="caution">
    <text evidence="18">The sequence shown here is derived from an EMBL/GenBank/DDBJ whole genome shotgun (WGS) entry which is preliminary data.</text>
</comment>
<dbReference type="GO" id="GO:0019843">
    <property type="term" value="F:rRNA binding"/>
    <property type="evidence" value="ECO:0007669"/>
    <property type="project" value="UniProtKB-KW"/>
</dbReference>
<feature type="binding site" evidence="15">
    <location>
        <position position="60"/>
    </location>
    <ligand>
        <name>Mg(2+)</name>
        <dbReference type="ChEBI" id="CHEBI:18420"/>
    </ligand>
</feature>
<evidence type="ECO:0000256" key="8">
    <source>
        <dbReference type="ARBA" id="ARBA00022694"/>
    </source>
</evidence>
<dbReference type="Proteomes" id="UP000256253">
    <property type="component" value="Unassembled WGS sequence"/>
</dbReference>
<feature type="domain" description="DRBM" evidence="16">
    <location>
        <begin position="174"/>
        <end position="242"/>
    </location>
</feature>
<name>A0A3D9UMD5_9MICO</name>
<dbReference type="CDD" id="cd10845">
    <property type="entry name" value="DSRM_RNAse_III_family"/>
    <property type="match status" value="1"/>
</dbReference>
<dbReference type="InterPro" id="IPR014720">
    <property type="entry name" value="dsRBD_dom"/>
</dbReference>
<dbReference type="Gene3D" id="1.10.1520.10">
    <property type="entry name" value="Ribonuclease III domain"/>
    <property type="match status" value="1"/>
</dbReference>
<proteinExistence type="inferred from homology"/>
<accession>A0A3D9UMD5</accession>
<organism evidence="18 19">
    <name type="scientific">Calidifontibacter indicus</name>
    <dbReference type="NCBI Taxonomy" id="419650"/>
    <lineage>
        <taxon>Bacteria</taxon>
        <taxon>Bacillati</taxon>
        <taxon>Actinomycetota</taxon>
        <taxon>Actinomycetes</taxon>
        <taxon>Micrococcales</taxon>
        <taxon>Dermacoccaceae</taxon>
        <taxon>Calidifontibacter</taxon>
    </lineage>
</organism>
<keyword evidence="12 15" id="KW-0378">Hydrolase</keyword>
<evidence type="ECO:0000259" key="17">
    <source>
        <dbReference type="PROSITE" id="PS50142"/>
    </source>
</evidence>
<dbReference type="GO" id="GO:0010468">
    <property type="term" value="P:regulation of gene expression"/>
    <property type="evidence" value="ECO:0007669"/>
    <property type="project" value="TreeGrafter"/>
</dbReference>
<evidence type="ECO:0000256" key="2">
    <source>
        <dbReference type="ARBA" id="ARBA00004496"/>
    </source>
</evidence>
<evidence type="ECO:0000256" key="6">
    <source>
        <dbReference type="ARBA" id="ARBA00022552"/>
    </source>
</evidence>
<dbReference type="SMART" id="SM00535">
    <property type="entry name" value="RIBOc"/>
    <property type="match status" value="1"/>
</dbReference>
<dbReference type="Gene3D" id="3.30.160.20">
    <property type="match status" value="1"/>
</dbReference>
<evidence type="ECO:0000256" key="9">
    <source>
        <dbReference type="ARBA" id="ARBA00022722"/>
    </source>
</evidence>
<dbReference type="HAMAP" id="MF_00104">
    <property type="entry name" value="RNase_III"/>
    <property type="match status" value="1"/>
</dbReference>
<keyword evidence="5 15" id="KW-0963">Cytoplasm</keyword>
<dbReference type="EC" id="3.1.26.3" evidence="15"/>
<comment type="function">
    <text evidence="15">Digests double-stranded RNA. Involved in the processing of primary rRNA transcript to yield the immediate precursors to the large and small rRNAs (23S and 16S). Processes some mRNAs, and tRNAs when they are encoded in the rRNA operon. Processes pre-crRNA and tracrRNA of type II CRISPR loci if present in the organism.</text>
</comment>
<dbReference type="FunFam" id="3.30.160.20:FF:000003">
    <property type="entry name" value="Ribonuclease 3"/>
    <property type="match status" value="1"/>
</dbReference>
<dbReference type="PANTHER" id="PTHR11207">
    <property type="entry name" value="RIBONUCLEASE III"/>
    <property type="match status" value="1"/>
</dbReference>